<dbReference type="GO" id="GO:1902201">
    <property type="term" value="P:negative regulation of bacterial-type flagellum-dependent cell motility"/>
    <property type="evidence" value="ECO:0007669"/>
    <property type="project" value="TreeGrafter"/>
</dbReference>
<dbReference type="PROSITE" id="PS50887">
    <property type="entry name" value="GGDEF"/>
    <property type="match status" value="1"/>
</dbReference>
<dbReference type="AlphaFoldDB" id="A0A4P6P717"/>
<name>A0A4P6P717_9GAMM</name>
<dbReference type="InterPro" id="IPR013783">
    <property type="entry name" value="Ig-like_fold"/>
</dbReference>
<accession>A0A4P6P717</accession>
<feature type="domain" description="GGDEF" evidence="5">
    <location>
        <begin position="873"/>
        <end position="1010"/>
    </location>
</feature>
<dbReference type="Gene3D" id="3.30.70.270">
    <property type="match status" value="1"/>
</dbReference>
<dbReference type="SUPFAM" id="SSF63829">
    <property type="entry name" value="Calcium-dependent phosphotriesterase"/>
    <property type="match status" value="2"/>
</dbReference>
<evidence type="ECO:0000256" key="2">
    <source>
        <dbReference type="ARBA" id="ARBA00012528"/>
    </source>
</evidence>
<evidence type="ECO:0000313" key="7">
    <source>
        <dbReference type="Proteomes" id="UP000290244"/>
    </source>
</evidence>
<keyword evidence="7" id="KW-1185">Reference proteome</keyword>
<dbReference type="PANTHER" id="PTHR45138">
    <property type="entry name" value="REGULATORY COMPONENTS OF SENSORY TRANSDUCTION SYSTEM"/>
    <property type="match status" value="1"/>
</dbReference>
<dbReference type="Gene3D" id="2.130.10.10">
    <property type="entry name" value="YVTN repeat-like/Quinoprotein amine dehydrogenase"/>
    <property type="match status" value="3"/>
</dbReference>
<dbReference type="PANTHER" id="PTHR45138:SF9">
    <property type="entry name" value="DIGUANYLATE CYCLASE DGCM-RELATED"/>
    <property type="match status" value="1"/>
</dbReference>
<dbReference type="FunFam" id="3.30.70.270:FF:000001">
    <property type="entry name" value="Diguanylate cyclase domain protein"/>
    <property type="match status" value="1"/>
</dbReference>
<evidence type="ECO:0000259" key="5">
    <source>
        <dbReference type="PROSITE" id="PS50887"/>
    </source>
</evidence>
<protein>
    <recommendedName>
        <fullName evidence="2">diguanylate cyclase</fullName>
        <ecNumber evidence="2">2.7.7.65</ecNumber>
    </recommendedName>
</protein>
<dbReference type="InterPro" id="IPR011110">
    <property type="entry name" value="Reg_prop"/>
</dbReference>
<evidence type="ECO:0000256" key="1">
    <source>
        <dbReference type="ARBA" id="ARBA00001946"/>
    </source>
</evidence>
<evidence type="ECO:0000256" key="3">
    <source>
        <dbReference type="ARBA" id="ARBA00034247"/>
    </source>
</evidence>
<dbReference type="RefSeq" id="WP_130604009.1">
    <property type="nucleotide sequence ID" value="NZ_CP034759.1"/>
</dbReference>
<dbReference type="SUPFAM" id="SSF55073">
    <property type="entry name" value="Nucleotide cyclase"/>
    <property type="match status" value="1"/>
</dbReference>
<dbReference type="InterPro" id="IPR029787">
    <property type="entry name" value="Nucleotide_cyclase"/>
</dbReference>
<dbReference type="GO" id="GO:0043709">
    <property type="term" value="P:cell adhesion involved in single-species biofilm formation"/>
    <property type="evidence" value="ECO:0007669"/>
    <property type="project" value="TreeGrafter"/>
</dbReference>
<dbReference type="KEGG" id="lsd:EMK97_17160"/>
<dbReference type="InterPro" id="IPR000160">
    <property type="entry name" value="GGDEF_dom"/>
</dbReference>
<dbReference type="EC" id="2.7.7.65" evidence="2"/>
<dbReference type="GO" id="GO:0005886">
    <property type="term" value="C:plasma membrane"/>
    <property type="evidence" value="ECO:0007669"/>
    <property type="project" value="TreeGrafter"/>
</dbReference>
<dbReference type="InterPro" id="IPR050469">
    <property type="entry name" value="Diguanylate_Cyclase"/>
</dbReference>
<dbReference type="GO" id="GO:0052621">
    <property type="term" value="F:diguanylate cyclase activity"/>
    <property type="evidence" value="ECO:0007669"/>
    <property type="project" value="UniProtKB-EC"/>
</dbReference>
<dbReference type="EMBL" id="CP034759">
    <property type="protein sequence ID" value="QBG37343.1"/>
    <property type="molecule type" value="Genomic_DNA"/>
</dbReference>
<dbReference type="OrthoDB" id="9772100at2"/>
<feature type="transmembrane region" description="Helical" evidence="4">
    <location>
        <begin position="775"/>
        <end position="795"/>
    </location>
</feature>
<dbReference type="Gene3D" id="2.60.40.10">
    <property type="entry name" value="Immunoglobulins"/>
    <property type="match status" value="1"/>
</dbReference>
<proteinExistence type="predicted"/>
<dbReference type="Pfam" id="PF07494">
    <property type="entry name" value="Reg_prop"/>
    <property type="match status" value="2"/>
</dbReference>
<evidence type="ECO:0000313" key="6">
    <source>
        <dbReference type="EMBL" id="QBG37343.1"/>
    </source>
</evidence>
<keyword evidence="4" id="KW-0812">Transmembrane</keyword>
<keyword evidence="4" id="KW-1133">Transmembrane helix</keyword>
<dbReference type="CDD" id="cd01949">
    <property type="entry name" value="GGDEF"/>
    <property type="match status" value="1"/>
</dbReference>
<gene>
    <name evidence="6" type="ORF">EMK97_17160</name>
</gene>
<sequence length="1014" mass="114905">MVVLLFICCGAFAQTAVKHLNNEYSIELLTAEDGFTSSEIYSIIQDNKGLLWFGTGENGILKYDGRKVVNYEYDDNQANGISHNDAGNLLLADNGDIWIGTWGGGASHLEIRTGLFNHFEHDEQRHNSISSNRIQSLFDDKGTIWMGSYAHGLNKYLGDNTFKRYLYTQHNPATISHNRVWDIEENNSNSLWVATSYGLNLFDKETEKFINFLPEPQNTTPTGANEIRNLLKTDAGLLYVGTQVGLFQFDVKSEHFLPITTAEQKPLGQVNSIIEDQEGSIWIVSSKGLFRLGQNQQLHQLQLPHNNGLRIVFEDRSGIIWVTSEVHGIYKITPQRKFKNIRSDLLLAPNGITVDEQGDLLIVSASSVLYKWSVKSQRLLQLTEQIFTKAQGFSENRLLERPVLHLADKNTLWVAQDDGLASVDLQSNTVSLLRYPKSEPLHKEFRELRALNSDQYGNIWVGTYKSGIYIYDVSKKTFSHLGHTAGLTHPEVLEIYKDRENNIWVGTGDGVSLWREGSQSFTQFKQNSTHSGSLVGKIVQDIHQSRDGKIWVATQKGLNLFDEHSQTFSHFGRQDGLPTSLIRAIEDDDMGNLWLTTNKGISMLNLKSNYLVNYDGYDGLLGINYYANSLIKGANNILFTNSQRGIEYFSAEILDDNNRQFNIVLTGFSKMGQEVSLDKPFAYVDEIALSYLDYFISFEFSVLDFSSPSKNQYAYKLQGYDENWIEIGNRNVAAFTNLDGGYYTLLVKATDSHGKWLDKQLSIRLYVAPPPWQTWWAYCLYALFALIIISAIIVYRTRSQENEIMRQKQFVQALEEQVAEKTSSLNAQAQDLLIANKQLELLTFQDGLTGLYNRRYFDQHLFEELKRHSREQQDLSLILCDIDHFKLYNDHYGHLAGDNCLKQVAQCLRQCVGRITDSCCRYGGEEFAIILPNTNEEQSNYLAEQLRLAVEAMKVPHEKSATSAFITMTLGVVTLTPTDNTSVDSVILSADKALYIGKAEGRNRTSRANAITLN</sequence>
<comment type="catalytic activity">
    <reaction evidence="3">
        <text>2 GTP = 3',3'-c-di-GMP + 2 diphosphate</text>
        <dbReference type="Rhea" id="RHEA:24898"/>
        <dbReference type="ChEBI" id="CHEBI:33019"/>
        <dbReference type="ChEBI" id="CHEBI:37565"/>
        <dbReference type="ChEBI" id="CHEBI:58805"/>
        <dbReference type="EC" id="2.7.7.65"/>
    </reaction>
</comment>
<keyword evidence="4" id="KW-0472">Membrane</keyword>
<dbReference type="SMART" id="SM00267">
    <property type="entry name" value="GGDEF"/>
    <property type="match status" value="1"/>
</dbReference>
<dbReference type="Proteomes" id="UP000290244">
    <property type="component" value="Chromosome"/>
</dbReference>
<evidence type="ECO:0000256" key="4">
    <source>
        <dbReference type="SAM" id="Phobius"/>
    </source>
</evidence>
<dbReference type="Pfam" id="PF07495">
    <property type="entry name" value="Y_Y_Y"/>
    <property type="match status" value="1"/>
</dbReference>
<organism evidence="6 7">
    <name type="scientific">Litorilituus sediminis</name>
    <dbReference type="NCBI Taxonomy" id="718192"/>
    <lineage>
        <taxon>Bacteria</taxon>
        <taxon>Pseudomonadati</taxon>
        <taxon>Pseudomonadota</taxon>
        <taxon>Gammaproteobacteria</taxon>
        <taxon>Alteromonadales</taxon>
        <taxon>Colwelliaceae</taxon>
        <taxon>Litorilituus</taxon>
    </lineage>
</organism>
<comment type="cofactor">
    <cofactor evidence="1">
        <name>Mg(2+)</name>
        <dbReference type="ChEBI" id="CHEBI:18420"/>
    </cofactor>
</comment>
<dbReference type="InterPro" id="IPR011123">
    <property type="entry name" value="Y_Y_Y"/>
</dbReference>
<dbReference type="InterPro" id="IPR015943">
    <property type="entry name" value="WD40/YVTN_repeat-like_dom_sf"/>
</dbReference>
<dbReference type="NCBIfam" id="TIGR00254">
    <property type="entry name" value="GGDEF"/>
    <property type="match status" value="1"/>
</dbReference>
<dbReference type="InterPro" id="IPR043128">
    <property type="entry name" value="Rev_trsase/Diguanyl_cyclase"/>
</dbReference>
<reference evidence="6 7" key="1">
    <citation type="submission" date="2018-12" db="EMBL/GenBank/DDBJ databases">
        <title>Complete genome of Litorilituus sediminis.</title>
        <authorList>
            <person name="Liu A."/>
            <person name="Rong J."/>
        </authorList>
    </citation>
    <scope>NUCLEOTIDE SEQUENCE [LARGE SCALE GENOMIC DNA]</scope>
    <source>
        <strain evidence="6 7">JCM 17549</strain>
    </source>
</reference>
<dbReference type="Pfam" id="PF00990">
    <property type="entry name" value="GGDEF"/>
    <property type="match status" value="1"/>
</dbReference>